<evidence type="ECO:0000256" key="1">
    <source>
        <dbReference type="ARBA" id="ARBA00004123"/>
    </source>
</evidence>
<dbReference type="CDD" id="cd00086">
    <property type="entry name" value="homeodomain"/>
    <property type="match status" value="1"/>
</dbReference>
<dbReference type="OrthoDB" id="6159439at2759"/>
<dbReference type="GO" id="GO:0005634">
    <property type="term" value="C:nucleus"/>
    <property type="evidence" value="ECO:0007669"/>
    <property type="project" value="UniProtKB-SubCell"/>
</dbReference>
<dbReference type="InterPro" id="IPR001356">
    <property type="entry name" value="HD"/>
</dbReference>
<dbReference type="PANTHER" id="PTHR24329:SF543">
    <property type="entry name" value="FI01017P-RELATED"/>
    <property type="match status" value="1"/>
</dbReference>
<keyword evidence="2" id="KW-0539">Nucleus</keyword>
<keyword evidence="2" id="KW-0238">DNA-binding</keyword>
<evidence type="ECO:0000313" key="5">
    <source>
        <dbReference type="Proteomes" id="UP001107558"/>
    </source>
</evidence>
<dbReference type="GO" id="GO:0000977">
    <property type="term" value="F:RNA polymerase II transcription regulatory region sequence-specific DNA binding"/>
    <property type="evidence" value="ECO:0007669"/>
    <property type="project" value="TreeGrafter"/>
</dbReference>
<evidence type="ECO:0000259" key="3">
    <source>
        <dbReference type="Pfam" id="PF00046"/>
    </source>
</evidence>
<dbReference type="GO" id="GO:0000981">
    <property type="term" value="F:DNA-binding transcription factor activity, RNA polymerase II-specific"/>
    <property type="evidence" value="ECO:0007669"/>
    <property type="project" value="TreeGrafter"/>
</dbReference>
<gene>
    <name evidence="4" type="ORF">PVAND_004236</name>
</gene>
<dbReference type="InterPro" id="IPR009057">
    <property type="entry name" value="Homeodomain-like_sf"/>
</dbReference>
<evidence type="ECO:0000313" key="4">
    <source>
        <dbReference type="EMBL" id="KAG5674256.1"/>
    </source>
</evidence>
<dbReference type="SUPFAM" id="SSF46689">
    <property type="entry name" value="Homeodomain-like"/>
    <property type="match status" value="1"/>
</dbReference>
<dbReference type="EMBL" id="JADBJN010000002">
    <property type="protein sequence ID" value="KAG5674256.1"/>
    <property type="molecule type" value="Genomic_DNA"/>
</dbReference>
<keyword evidence="5" id="KW-1185">Reference proteome</keyword>
<dbReference type="InterPro" id="IPR050649">
    <property type="entry name" value="Paired_Homeobox_TFs"/>
</dbReference>
<comment type="caution">
    <text evidence="4">The sequence shown here is derived from an EMBL/GenBank/DDBJ whole genome shotgun (WGS) entry which is preliminary data.</text>
</comment>
<dbReference type="Pfam" id="PF00046">
    <property type="entry name" value="Homeodomain"/>
    <property type="match status" value="1"/>
</dbReference>
<dbReference type="AlphaFoldDB" id="A0A9J6BX28"/>
<feature type="domain" description="Homeobox" evidence="3">
    <location>
        <begin position="82"/>
        <end position="112"/>
    </location>
</feature>
<comment type="subcellular location">
    <subcellularLocation>
        <location evidence="1 2">Nucleus</location>
    </subcellularLocation>
</comment>
<reference evidence="4" key="1">
    <citation type="submission" date="2021-03" db="EMBL/GenBank/DDBJ databases">
        <title>Chromosome level genome of the anhydrobiotic midge Polypedilum vanderplanki.</title>
        <authorList>
            <person name="Yoshida Y."/>
            <person name="Kikawada T."/>
            <person name="Gusev O."/>
        </authorList>
    </citation>
    <scope>NUCLEOTIDE SEQUENCE</scope>
    <source>
        <strain evidence="4">NIAS01</strain>
        <tissue evidence="4">Whole body or cell culture</tissue>
    </source>
</reference>
<proteinExistence type="predicted"/>
<name>A0A9J6BX28_POLVA</name>
<evidence type="ECO:0000256" key="2">
    <source>
        <dbReference type="RuleBase" id="RU000682"/>
    </source>
</evidence>
<keyword evidence="2" id="KW-0371">Homeobox</keyword>
<dbReference type="Gene3D" id="1.10.10.60">
    <property type="entry name" value="Homeodomain-like"/>
    <property type="match status" value="1"/>
</dbReference>
<accession>A0A9J6BX28</accession>
<dbReference type="Proteomes" id="UP001107558">
    <property type="component" value="Chromosome 2"/>
</dbReference>
<organism evidence="4 5">
    <name type="scientific">Polypedilum vanderplanki</name>
    <name type="common">Sleeping chironomid midge</name>
    <dbReference type="NCBI Taxonomy" id="319348"/>
    <lineage>
        <taxon>Eukaryota</taxon>
        <taxon>Metazoa</taxon>
        <taxon>Ecdysozoa</taxon>
        <taxon>Arthropoda</taxon>
        <taxon>Hexapoda</taxon>
        <taxon>Insecta</taxon>
        <taxon>Pterygota</taxon>
        <taxon>Neoptera</taxon>
        <taxon>Endopterygota</taxon>
        <taxon>Diptera</taxon>
        <taxon>Nematocera</taxon>
        <taxon>Chironomoidea</taxon>
        <taxon>Chironomidae</taxon>
        <taxon>Chironominae</taxon>
        <taxon>Polypedilum</taxon>
        <taxon>Polypedilum</taxon>
    </lineage>
</organism>
<sequence length="125" mass="14992">MFCHFDPHFLNELTIERLKAQHQLQQQQQQAGISEAGNKLDDINHQHQLGMTNLSEGMISDHSDNETMKKLEHDPHRKRKQRRYRTTFTSVQLEELEKAFLRTHYPDVFVRQVIIIMRFTFLVYI</sequence>
<dbReference type="PANTHER" id="PTHR24329">
    <property type="entry name" value="HOMEOBOX PROTEIN ARISTALESS"/>
    <property type="match status" value="1"/>
</dbReference>
<protein>
    <recommendedName>
        <fullName evidence="3">Homeobox domain-containing protein</fullName>
    </recommendedName>
</protein>